<organism evidence="2 3">
    <name type="scientific">Anabarilius grahami</name>
    <name type="common">Kanglang fish</name>
    <name type="synonym">Barilius grahami</name>
    <dbReference type="NCBI Taxonomy" id="495550"/>
    <lineage>
        <taxon>Eukaryota</taxon>
        <taxon>Metazoa</taxon>
        <taxon>Chordata</taxon>
        <taxon>Craniata</taxon>
        <taxon>Vertebrata</taxon>
        <taxon>Euteleostomi</taxon>
        <taxon>Actinopterygii</taxon>
        <taxon>Neopterygii</taxon>
        <taxon>Teleostei</taxon>
        <taxon>Ostariophysi</taxon>
        <taxon>Cypriniformes</taxon>
        <taxon>Xenocyprididae</taxon>
        <taxon>Xenocypridinae</taxon>
        <taxon>Xenocypridinae incertae sedis</taxon>
        <taxon>Anabarilius</taxon>
    </lineage>
</organism>
<name>A0A3N0XUR4_ANAGA</name>
<evidence type="ECO:0000313" key="3">
    <source>
        <dbReference type="Proteomes" id="UP000281406"/>
    </source>
</evidence>
<feature type="region of interest" description="Disordered" evidence="1">
    <location>
        <begin position="95"/>
        <end position="194"/>
    </location>
</feature>
<accession>A0A3N0XUR4</accession>
<feature type="region of interest" description="Disordered" evidence="1">
    <location>
        <begin position="1"/>
        <end position="25"/>
    </location>
</feature>
<feature type="compositionally biased region" description="Basic residues" evidence="1">
    <location>
        <begin position="166"/>
        <end position="180"/>
    </location>
</feature>
<comment type="caution">
    <text evidence="2">The sequence shown here is derived from an EMBL/GenBank/DDBJ whole genome shotgun (WGS) entry which is preliminary data.</text>
</comment>
<keyword evidence="3" id="KW-1185">Reference proteome</keyword>
<evidence type="ECO:0000313" key="2">
    <source>
        <dbReference type="EMBL" id="ROJ62575.1"/>
    </source>
</evidence>
<dbReference type="EMBL" id="RJVU01059915">
    <property type="protein sequence ID" value="ROJ62575.1"/>
    <property type="molecule type" value="Genomic_DNA"/>
</dbReference>
<dbReference type="Proteomes" id="UP000281406">
    <property type="component" value="Unassembled WGS sequence"/>
</dbReference>
<evidence type="ECO:0000256" key="1">
    <source>
        <dbReference type="SAM" id="MobiDB-lite"/>
    </source>
</evidence>
<feature type="region of interest" description="Disordered" evidence="1">
    <location>
        <begin position="58"/>
        <end position="78"/>
    </location>
</feature>
<sequence length="194" mass="21198">MSPPLPQALHAHKHARNPPISVSQPLAAAGGDELLDDDDVLSLTSSDPGASVLLAASPREQEMAVEEEGAATASFSKPPCPAYAELLEVAERTAGRLQLPWERMRKEPVRGREAKAHSAAYKNCIPLRSDPGPRQPGGPGPSRAEAQRQGQKSSVAARAPPPPRSKSQKRRDTRKRKRKIDLRDVIDHQRQLRR</sequence>
<dbReference type="AlphaFoldDB" id="A0A3N0XUR4"/>
<protein>
    <submittedName>
        <fullName evidence="2">Uncharacterized protein</fullName>
    </submittedName>
</protein>
<reference evidence="2 3" key="1">
    <citation type="submission" date="2018-10" db="EMBL/GenBank/DDBJ databases">
        <title>Genome assembly for a Yunnan-Guizhou Plateau 3E fish, Anabarilius grahami (Regan), and its evolutionary and genetic applications.</title>
        <authorList>
            <person name="Jiang W."/>
        </authorList>
    </citation>
    <scope>NUCLEOTIDE SEQUENCE [LARGE SCALE GENOMIC DNA]</scope>
    <source>
        <strain evidence="2">AG-KIZ</strain>
        <tissue evidence="2">Muscle</tissue>
    </source>
</reference>
<gene>
    <name evidence="2" type="ORF">DPX16_21561</name>
</gene>
<feature type="compositionally biased region" description="Basic and acidic residues" evidence="1">
    <location>
        <begin position="181"/>
        <end position="194"/>
    </location>
</feature>
<proteinExistence type="predicted"/>
<feature type="compositionally biased region" description="Basic and acidic residues" evidence="1">
    <location>
        <begin position="102"/>
        <end position="116"/>
    </location>
</feature>